<dbReference type="EMBL" id="CP117811">
    <property type="protein sequence ID" value="WDE95565.1"/>
    <property type="molecule type" value="Genomic_DNA"/>
</dbReference>
<evidence type="ECO:0000313" key="1">
    <source>
        <dbReference type="EMBL" id="WDE95565.1"/>
    </source>
</evidence>
<evidence type="ECO:0000313" key="2">
    <source>
        <dbReference type="Proteomes" id="UP001214250"/>
    </source>
</evidence>
<organism evidence="1 2">
    <name type="scientific">Lentisphaera profundi</name>
    <dbReference type="NCBI Taxonomy" id="1658616"/>
    <lineage>
        <taxon>Bacteria</taxon>
        <taxon>Pseudomonadati</taxon>
        <taxon>Lentisphaerota</taxon>
        <taxon>Lentisphaeria</taxon>
        <taxon>Lentisphaerales</taxon>
        <taxon>Lentisphaeraceae</taxon>
        <taxon>Lentisphaera</taxon>
    </lineage>
</organism>
<proteinExistence type="predicted"/>
<sequence>MKDITQIHSEILNLPIDEGTKEGLKNLDIHDQLWVFLSIAINHDLKENPDLDNFTKNRKSPWESDNQLVTQIWNHIISPKNKRNLEKRLKQKMNQAATEITNTAYTQLKHNI</sequence>
<name>A0ABY7VN94_9BACT</name>
<keyword evidence="2" id="KW-1185">Reference proteome</keyword>
<protein>
    <submittedName>
        <fullName evidence="1">Uncharacterized protein</fullName>
    </submittedName>
</protein>
<reference evidence="1 2" key="1">
    <citation type="submission" date="2023-02" db="EMBL/GenBank/DDBJ databases">
        <title>Genome sequence of Lentisphaera profundi SAORIC-696.</title>
        <authorList>
            <person name="Kim e."/>
            <person name="Cho J.-C."/>
            <person name="Choi A."/>
            <person name="Kang I."/>
        </authorList>
    </citation>
    <scope>NUCLEOTIDE SEQUENCE [LARGE SCALE GENOMIC DNA]</scope>
    <source>
        <strain evidence="1 2">SAORIC-696</strain>
    </source>
</reference>
<dbReference type="RefSeq" id="WP_274149229.1">
    <property type="nucleotide sequence ID" value="NZ_CP117811.1"/>
</dbReference>
<accession>A0ABY7VN94</accession>
<gene>
    <name evidence="1" type="ORF">PQO03_07510</name>
</gene>
<dbReference type="Proteomes" id="UP001214250">
    <property type="component" value="Chromosome 1"/>
</dbReference>